<keyword evidence="5" id="KW-1185">Reference proteome</keyword>
<evidence type="ECO:0000256" key="2">
    <source>
        <dbReference type="SAM" id="SignalP"/>
    </source>
</evidence>
<evidence type="ECO:0000313" key="4">
    <source>
        <dbReference type="EMBL" id="GHC73517.1"/>
    </source>
</evidence>
<dbReference type="PANTHER" id="PTHR43208">
    <property type="entry name" value="ABC TRANSPORTER SUBSTRATE-BINDING PROTEIN"/>
    <property type="match status" value="1"/>
</dbReference>
<reference evidence="5" key="1">
    <citation type="journal article" date="2019" name="Int. J. Syst. Evol. Microbiol.">
        <title>The Global Catalogue of Microorganisms (GCM) 10K type strain sequencing project: providing services to taxonomists for standard genome sequencing and annotation.</title>
        <authorList>
            <consortium name="The Broad Institute Genomics Platform"/>
            <consortium name="The Broad Institute Genome Sequencing Center for Infectious Disease"/>
            <person name="Wu L."/>
            <person name="Ma J."/>
        </authorList>
    </citation>
    <scope>NUCLEOTIDE SEQUENCE [LARGE SCALE GENOMIC DNA]</scope>
    <source>
        <strain evidence="5">KCTC 23314</strain>
    </source>
</reference>
<feature type="chain" id="PRO_5045473762" evidence="2">
    <location>
        <begin position="17"/>
        <end position="376"/>
    </location>
</feature>
<dbReference type="CDD" id="cd19963">
    <property type="entry name" value="PBP1_BMP-like"/>
    <property type="match status" value="1"/>
</dbReference>
<organism evidence="4 5">
    <name type="scientific">Pseudorhodoferax aquiterrae</name>
    <dbReference type="NCBI Taxonomy" id="747304"/>
    <lineage>
        <taxon>Bacteria</taxon>
        <taxon>Pseudomonadati</taxon>
        <taxon>Pseudomonadota</taxon>
        <taxon>Betaproteobacteria</taxon>
        <taxon>Burkholderiales</taxon>
        <taxon>Comamonadaceae</taxon>
    </lineage>
</organism>
<dbReference type="EMBL" id="BMYK01000002">
    <property type="protein sequence ID" value="GHC73517.1"/>
    <property type="molecule type" value="Genomic_DNA"/>
</dbReference>
<keyword evidence="1 2" id="KW-0732">Signal</keyword>
<dbReference type="PROSITE" id="PS51257">
    <property type="entry name" value="PROKAR_LIPOPROTEIN"/>
    <property type="match status" value="1"/>
</dbReference>
<evidence type="ECO:0000313" key="5">
    <source>
        <dbReference type="Proteomes" id="UP000626210"/>
    </source>
</evidence>
<feature type="domain" description="ABC transporter substrate-binding protein PnrA-like" evidence="3">
    <location>
        <begin position="45"/>
        <end position="308"/>
    </location>
</feature>
<feature type="signal peptide" evidence="2">
    <location>
        <begin position="1"/>
        <end position="16"/>
    </location>
</feature>
<name>A0ABQ3FWV9_9BURK</name>
<protein>
    <submittedName>
        <fullName evidence="4">BMP family ABC transporter substrate-binding protein</fullName>
    </submittedName>
</protein>
<gene>
    <name evidence="4" type="ORF">GCM10007320_10240</name>
</gene>
<accession>A0ABQ3FWV9</accession>
<evidence type="ECO:0000256" key="1">
    <source>
        <dbReference type="ARBA" id="ARBA00022729"/>
    </source>
</evidence>
<dbReference type="Pfam" id="PF02608">
    <property type="entry name" value="Bmp"/>
    <property type="match status" value="1"/>
</dbReference>
<evidence type="ECO:0000259" key="3">
    <source>
        <dbReference type="Pfam" id="PF02608"/>
    </source>
</evidence>
<dbReference type="Gene3D" id="3.40.50.2300">
    <property type="match status" value="2"/>
</dbReference>
<dbReference type="InterPro" id="IPR052910">
    <property type="entry name" value="ABC-Purine-Binding"/>
</dbReference>
<dbReference type="Proteomes" id="UP000626210">
    <property type="component" value="Unassembled WGS sequence"/>
</dbReference>
<dbReference type="PANTHER" id="PTHR43208:SF1">
    <property type="entry name" value="ABC TRANSPORTER SUBSTRATE-BINDING PROTEIN"/>
    <property type="match status" value="1"/>
</dbReference>
<proteinExistence type="predicted"/>
<dbReference type="InterPro" id="IPR003760">
    <property type="entry name" value="PnrA-like"/>
</dbReference>
<sequence>MLRVAALSAMAAAALAACGKKEEPAPAPAPAAAAPAPAPKAEPLKIAFAYVGPVGDGGWTFAHDNARKALEKEYGDKIVTSFVEKVPESADAERVFRDLVGQGNKLIFGTTFGYMEPMLKVAPDATDVKFEHATGYKTAPNLRTYDSRTYEGAYMAGVIAGAMTKSNTLGVVASIPIPEVVRNINSFTLGAQSVNPKITTKVVWVNEWFNPPKETEAATALINGGADVLMQNTDSAAVLKTAQDKGKRAFGWDSDMTAYGPQAHLGSAIINWAPYYIKATKDALEGTWSTGSVWWGVKEGAIDMVSIAADVPAETKAKIDEIKKGLKDGTFSIWKGPIADNTGKEVVAAGAVADDQFLSGIKFYVKGVEGKVPGDK</sequence>
<comment type="caution">
    <text evidence="4">The sequence shown here is derived from an EMBL/GenBank/DDBJ whole genome shotgun (WGS) entry which is preliminary data.</text>
</comment>